<sequence length="91" mass="9996">MEITHTNVAQGDTTKVTASASKKKKKKERKPSAANITMKRDVNRATISQRSEEGNQVEIVIMNSGITLRNVEDMQMIGSSGSPMSSSTYMF</sequence>
<comment type="caution">
    <text evidence="2">The sequence shown here is derived from an EMBL/GenBank/DDBJ whole genome shotgun (WGS) entry which is preliminary data.</text>
</comment>
<feature type="compositionally biased region" description="Polar residues" evidence="1">
    <location>
        <begin position="1"/>
        <end position="12"/>
    </location>
</feature>
<gene>
    <name evidence="2" type="ORF">GCM10023188_37860</name>
</gene>
<accession>A0ABP8LYR7</accession>
<evidence type="ECO:0000313" key="3">
    <source>
        <dbReference type="Proteomes" id="UP001500552"/>
    </source>
</evidence>
<evidence type="ECO:0000313" key="2">
    <source>
        <dbReference type="EMBL" id="GAA4440514.1"/>
    </source>
</evidence>
<evidence type="ECO:0000256" key="1">
    <source>
        <dbReference type="SAM" id="MobiDB-lite"/>
    </source>
</evidence>
<reference evidence="3" key="1">
    <citation type="journal article" date="2019" name="Int. J. Syst. Evol. Microbiol.">
        <title>The Global Catalogue of Microorganisms (GCM) 10K type strain sequencing project: providing services to taxonomists for standard genome sequencing and annotation.</title>
        <authorList>
            <consortium name="The Broad Institute Genomics Platform"/>
            <consortium name="The Broad Institute Genome Sequencing Center for Infectious Disease"/>
            <person name="Wu L."/>
            <person name="Ma J."/>
        </authorList>
    </citation>
    <scope>NUCLEOTIDE SEQUENCE [LARGE SCALE GENOMIC DNA]</scope>
    <source>
        <strain evidence="3">JCM 17926</strain>
    </source>
</reference>
<name>A0ABP8LYR7_9BACT</name>
<dbReference type="EMBL" id="BAABHC010000029">
    <property type="protein sequence ID" value="GAA4440514.1"/>
    <property type="molecule type" value="Genomic_DNA"/>
</dbReference>
<keyword evidence="3" id="KW-1185">Reference proteome</keyword>
<feature type="region of interest" description="Disordered" evidence="1">
    <location>
        <begin position="1"/>
        <end position="37"/>
    </location>
</feature>
<organism evidence="2 3">
    <name type="scientific">Pontibacter saemangeumensis</name>
    <dbReference type="NCBI Taxonomy" id="1084525"/>
    <lineage>
        <taxon>Bacteria</taxon>
        <taxon>Pseudomonadati</taxon>
        <taxon>Bacteroidota</taxon>
        <taxon>Cytophagia</taxon>
        <taxon>Cytophagales</taxon>
        <taxon>Hymenobacteraceae</taxon>
        <taxon>Pontibacter</taxon>
    </lineage>
</organism>
<protein>
    <submittedName>
        <fullName evidence="2">Uncharacterized protein</fullName>
    </submittedName>
</protein>
<dbReference type="Proteomes" id="UP001500552">
    <property type="component" value="Unassembled WGS sequence"/>
</dbReference>
<dbReference type="RefSeq" id="WP_345161252.1">
    <property type="nucleotide sequence ID" value="NZ_BAABHC010000029.1"/>
</dbReference>
<proteinExistence type="predicted"/>